<evidence type="ECO:0000256" key="1">
    <source>
        <dbReference type="ARBA" id="ARBA00006284"/>
    </source>
</evidence>
<dbReference type="SUPFAM" id="SSF110738">
    <property type="entry name" value="Glycerate kinase I"/>
    <property type="match status" value="1"/>
</dbReference>
<organism evidence="5 6">
    <name type="scientific">Prevotella melaninogenica</name>
    <dbReference type="NCBI Taxonomy" id="28132"/>
    <lineage>
        <taxon>Bacteria</taxon>
        <taxon>Pseudomonadati</taxon>
        <taxon>Bacteroidota</taxon>
        <taxon>Bacteroidia</taxon>
        <taxon>Bacteroidales</taxon>
        <taxon>Prevotellaceae</taxon>
        <taxon>Prevotella</taxon>
    </lineage>
</organism>
<dbReference type="RefSeq" id="WP_120173948.1">
    <property type="nucleotide sequence ID" value="NZ_AP018049.1"/>
</dbReference>
<dbReference type="InterPro" id="IPR018197">
    <property type="entry name" value="Glycerate_kinase_RE-like"/>
</dbReference>
<dbReference type="PIRSF" id="PIRSF006078">
    <property type="entry name" value="GlxK"/>
    <property type="match status" value="1"/>
</dbReference>
<dbReference type="InterPro" id="IPR004381">
    <property type="entry name" value="Glycerate_kinase"/>
</dbReference>
<dbReference type="Gene3D" id="3.40.50.10350">
    <property type="entry name" value="Glycerate kinase, domain 1"/>
    <property type="match status" value="2"/>
</dbReference>
<dbReference type="AlphaFoldDB" id="A0A250KGG4"/>
<dbReference type="NCBIfam" id="TIGR00045">
    <property type="entry name" value="glycerate kinase"/>
    <property type="match status" value="1"/>
</dbReference>
<dbReference type="GO" id="GO:0008887">
    <property type="term" value="F:glycerate kinase activity"/>
    <property type="evidence" value="ECO:0007669"/>
    <property type="project" value="UniProtKB-UniRule"/>
</dbReference>
<dbReference type="InterPro" id="IPR018193">
    <property type="entry name" value="Glyc_kinase_flavodox-like_fold"/>
</dbReference>
<dbReference type="EMBL" id="AP018049">
    <property type="protein sequence ID" value="BBA28759.1"/>
    <property type="molecule type" value="Genomic_DNA"/>
</dbReference>
<sequence length="350" mass="37887">MKHIILAIDSFKGCLSSVEAEDAAEHGLRERWQEVKVVKVPVTDGGDGMLNVFLHLFDCEKVAVNCHDPLMRPIQANYAVREDNTVIIESALSCGINLLKSHELNPLRATTYGLGELFADALQRGYRKFIIGLGGSATSDCGLGMLAALKDILGKNWRDKFLRDLDITLASDVNNPLYGEHGAAEVFGPQKGATPEMIVCLDRRAHTFARMAAAQLGFDCSLNNGAGAAGGLGYAFMQFMNAKMRSGADVLLETINFSSLIEDADLIITGEGSADSQTLMGKIPIRVLEYGLRKNVPVMLIAGKVKDAAALLKAGFSQVQCITPKDMMLTEAMKPTIAKENIRKAIIQLN</sequence>
<protein>
    <submittedName>
        <fullName evidence="5">Glycerate kinase</fullName>
    </submittedName>
</protein>
<dbReference type="PANTHER" id="PTHR21599:SF0">
    <property type="entry name" value="GLYCERATE KINASE"/>
    <property type="match status" value="1"/>
</dbReference>
<keyword evidence="2 4" id="KW-0808">Transferase</keyword>
<gene>
    <name evidence="5" type="ORF">PMEL1_00665</name>
</gene>
<accession>A0A250KGG4</accession>
<dbReference type="PANTHER" id="PTHR21599">
    <property type="entry name" value="GLYCERATE KINASE"/>
    <property type="match status" value="1"/>
</dbReference>
<keyword evidence="3 4" id="KW-0418">Kinase</keyword>
<dbReference type="Proteomes" id="UP000267517">
    <property type="component" value="Chromosome I"/>
</dbReference>
<evidence type="ECO:0000256" key="4">
    <source>
        <dbReference type="PIRNR" id="PIRNR006078"/>
    </source>
</evidence>
<proteinExistence type="inferred from homology"/>
<dbReference type="GO" id="GO:0031388">
    <property type="term" value="P:organic acid phosphorylation"/>
    <property type="evidence" value="ECO:0007669"/>
    <property type="project" value="UniProtKB-UniRule"/>
</dbReference>
<dbReference type="Gene3D" id="3.90.1510.10">
    <property type="entry name" value="Glycerate kinase, domain 2"/>
    <property type="match status" value="2"/>
</dbReference>
<evidence type="ECO:0000256" key="3">
    <source>
        <dbReference type="ARBA" id="ARBA00022777"/>
    </source>
</evidence>
<dbReference type="OrthoDB" id="9774290at2"/>
<comment type="similarity">
    <text evidence="1 4">Belongs to the glycerate kinase type-1 family.</text>
</comment>
<dbReference type="Pfam" id="PF02595">
    <property type="entry name" value="Gly_kinase"/>
    <property type="match status" value="2"/>
</dbReference>
<name>A0A250KGG4_9BACT</name>
<dbReference type="InterPro" id="IPR036129">
    <property type="entry name" value="Glycerate_kinase_sf"/>
</dbReference>
<evidence type="ECO:0000313" key="5">
    <source>
        <dbReference type="EMBL" id="BBA28759.1"/>
    </source>
</evidence>
<evidence type="ECO:0000256" key="2">
    <source>
        <dbReference type="ARBA" id="ARBA00022679"/>
    </source>
</evidence>
<reference evidence="5 6" key="1">
    <citation type="submission" date="2017-05" db="EMBL/GenBank/DDBJ databases">
        <title>whole genome sequence of Prevotella melaninogenica GAI 07411.</title>
        <authorList>
            <person name="Kondo Y."/>
            <person name="Hoshino T."/>
        </authorList>
    </citation>
    <scope>NUCLEOTIDE SEQUENCE [LARGE SCALE GENOMIC DNA]</scope>
    <source>
        <strain evidence="5 6">GAI 07411</strain>
    </source>
</reference>
<evidence type="ECO:0000313" key="6">
    <source>
        <dbReference type="Proteomes" id="UP000267517"/>
    </source>
</evidence>